<gene>
    <name evidence="2" type="ORF">PXEA_LOCUS4411</name>
</gene>
<evidence type="ECO:0000313" key="3">
    <source>
        <dbReference type="Proteomes" id="UP000784294"/>
    </source>
</evidence>
<feature type="compositionally biased region" description="Polar residues" evidence="1">
    <location>
        <begin position="1"/>
        <end position="12"/>
    </location>
</feature>
<dbReference type="Proteomes" id="UP000784294">
    <property type="component" value="Unassembled WGS sequence"/>
</dbReference>
<organism evidence="2 3">
    <name type="scientific">Protopolystoma xenopodis</name>
    <dbReference type="NCBI Taxonomy" id="117903"/>
    <lineage>
        <taxon>Eukaryota</taxon>
        <taxon>Metazoa</taxon>
        <taxon>Spiralia</taxon>
        <taxon>Lophotrochozoa</taxon>
        <taxon>Platyhelminthes</taxon>
        <taxon>Monogenea</taxon>
        <taxon>Polyopisthocotylea</taxon>
        <taxon>Polystomatidea</taxon>
        <taxon>Polystomatidae</taxon>
        <taxon>Protopolystoma</taxon>
    </lineage>
</organism>
<name>A0A448WG54_9PLAT</name>
<feature type="region of interest" description="Disordered" evidence="1">
    <location>
        <begin position="1"/>
        <end position="20"/>
    </location>
</feature>
<dbReference type="EMBL" id="CAAALY010010457">
    <property type="protein sequence ID" value="VEL10971.1"/>
    <property type="molecule type" value="Genomic_DNA"/>
</dbReference>
<comment type="caution">
    <text evidence="2">The sequence shown here is derived from an EMBL/GenBank/DDBJ whole genome shotgun (WGS) entry which is preliminary data.</text>
</comment>
<reference evidence="2" key="1">
    <citation type="submission" date="2018-11" db="EMBL/GenBank/DDBJ databases">
        <authorList>
            <consortium name="Pathogen Informatics"/>
        </authorList>
    </citation>
    <scope>NUCLEOTIDE SEQUENCE</scope>
</reference>
<protein>
    <submittedName>
        <fullName evidence="2">Uncharacterized protein</fullName>
    </submittedName>
</protein>
<keyword evidence="3" id="KW-1185">Reference proteome</keyword>
<accession>A0A448WG54</accession>
<dbReference type="AlphaFoldDB" id="A0A448WG54"/>
<evidence type="ECO:0000256" key="1">
    <source>
        <dbReference type="SAM" id="MobiDB-lite"/>
    </source>
</evidence>
<proteinExistence type="predicted"/>
<feature type="region of interest" description="Disordered" evidence="1">
    <location>
        <begin position="179"/>
        <end position="204"/>
    </location>
</feature>
<sequence>MCNNLHTRTPQSAHCGEEAECGQPPPLGPLPSSPECHWTSSLPYEEAGLEVVRWTCTSHNEGIDICQVFCNMRKDHRRSTQQSIGSRSSLSVQVWAKSERMHPDLRLSRCPRLPALCAHAYMLVSLVGCKDFTANPTFRSLLSIARQRQASLDRGDGQQVATSKCNIVVVTLIRRENGRRRKTDEPISPEKGGESQMLRTSMRPQRCPGWQGPLDIPVFLLNH</sequence>
<evidence type="ECO:0000313" key="2">
    <source>
        <dbReference type="EMBL" id="VEL10971.1"/>
    </source>
</evidence>